<dbReference type="GO" id="GO:0005509">
    <property type="term" value="F:calcium ion binding"/>
    <property type="evidence" value="ECO:0007669"/>
    <property type="project" value="InterPro"/>
</dbReference>
<dbReference type="Proteomes" id="UP000289340">
    <property type="component" value="Chromosome 14"/>
</dbReference>
<dbReference type="InterPro" id="IPR002048">
    <property type="entry name" value="EF_hand_dom"/>
</dbReference>
<dbReference type="PROSITE" id="PS00018">
    <property type="entry name" value="EF_HAND_1"/>
    <property type="match status" value="4"/>
</dbReference>
<evidence type="ECO:0000313" key="22">
    <source>
        <dbReference type="Proteomes" id="UP000289340"/>
    </source>
</evidence>
<dbReference type="InterPro" id="IPR011009">
    <property type="entry name" value="Kinase-like_dom_sf"/>
</dbReference>
<dbReference type="PANTHER" id="PTHR24349">
    <property type="entry name" value="SERINE/THREONINE-PROTEIN KINASE"/>
    <property type="match status" value="1"/>
</dbReference>
<evidence type="ECO:0000259" key="19">
    <source>
        <dbReference type="PROSITE" id="PS50011"/>
    </source>
</evidence>
<dbReference type="InterPro" id="IPR017441">
    <property type="entry name" value="Protein_kinase_ATP_BS"/>
</dbReference>
<dbReference type="Gene3D" id="3.30.200.20">
    <property type="entry name" value="Phosphorylase Kinase, domain 1"/>
    <property type="match status" value="1"/>
</dbReference>
<dbReference type="AlphaFoldDB" id="A0A445H9K9"/>
<dbReference type="GO" id="GO:0050832">
    <property type="term" value="P:defense response to fungus"/>
    <property type="evidence" value="ECO:0007669"/>
    <property type="project" value="EnsemblPlants"/>
</dbReference>
<dbReference type="Pfam" id="PF13499">
    <property type="entry name" value="EF-hand_7"/>
    <property type="match status" value="2"/>
</dbReference>
<evidence type="ECO:0000256" key="17">
    <source>
        <dbReference type="PROSITE-ProRule" id="PRU10141"/>
    </source>
</evidence>
<dbReference type="PROSITE" id="PS00107">
    <property type="entry name" value="PROTEIN_KINASE_ATP"/>
    <property type="match status" value="1"/>
</dbReference>
<feature type="binding site" evidence="17">
    <location>
        <position position="104"/>
    </location>
    <ligand>
        <name>ATP</name>
        <dbReference type="ChEBI" id="CHEBI:30616"/>
    </ligand>
</feature>
<evidence type="ECO:0000256" key="4">
    <source>
        <dbReference type="ARBA" id="ARBA00022553"/>
    </source>
</evidence>
<comment type="catalytic activity">
    <reaction evidence="15">
        <text>L-threonyl-[protein] + ATP = O-phospho-L-threonyl-[protein] + ADP + H(+)</text>
        <dbReference type="Rhea" id="RHEA:46608"/>
        <dbReference type="Rhea" id="RHEA-COMP:11060"/>
        <dbReference type="Rhea" id="RHEA-COMP:11605"/>
        <dbReference type="ChEBI" id="CHEBI:15378"/>
        <dbReference type="ChEBI" id="CHEBI:30013"/>
        <dbReference type="ChEBI" id="CHEBI:30616"/>
        <dbReference type="ChEBI" id="CHEBI:61977"/>
        <dbReference type="ChEBI" id="CHEBI:456216"/>
        <dbReference type="EC" id="2.7.11.1"/>
    </reaction>
</comment>
<keyword evidence="3" id="KW-0723">Serine/threonine-protein kinase</keyword>
<dbReference type="PROSITE" id="PS00108">
    <property type="entry name" value="PROTEIN_KINASE_ST"/>
    <property type="match status" value="1"/>
</dbReference>
<dbReference type="InterPro" id="IPR050205">
    <property type="entry name" value="CDPK_Ser/Thr_kinases"/>
</dbReference>
<dbReference type="GO" id="GO:1901002">
    <property type="term" value="P:positive regulation of response to salt stress"/>
    <property type="evidence" value="ECO:0007669"/>
    <property type="project" value="EnsemblPlants"/>
</dbReference>
<dbReference type="SMART" id="SM00054">
    <property type="entry name" value="EFh"/>
    <property type="match status" value="4"/>
</dbReference>
<evidence type="ECO:0000256" key="15">
    <source>
        <dbReference type="ARBA" id="ARBA00047899"/>
    </source>
</evidence>
<dbReference type="FunFam" id="1.10.510.10:FF:000056">
    <property type="entry name" value="calcium-dependent protein kinase 1"/>
    <property type="match status" value="1"/>
</dbReference>
<dbReference type="GO" id="GO:0004674">
    <property type="term" value="F:protein serine/threonine kinase activity"/>
    <property type="evidence" value="ECO:0007669"/>
    <property type="project" value="UniProtKB-KW"/>
</dbReference>
<feature type="domain" description="EF-hand" evidence="20">
    <location>
        <begin position="448"/>
        <end position="483"/>
    </location>
</feature>
<keyword evidence="9 17" id="KW-0547">Nucleotide-binding</keyword>
<feature type="compositionally biased region" description="Polar residues" evidence="18">
    <location>
        <begin position="46"/>
        <end position="59"/>
    </location>
</feature>
<dbReference type="PROSITE" id="PS50011">
    <property type="entry name" value="PROTEIN_KINASE_DOM"/>
    <property type="match status" value="1"/>
</dbReference>
<feature type="domain" description="EF-hand" evidence="20">
    <location>
        <begin position="412"/>
        <end position="447"/>
    </location>
</feature>
<dbReference type="Gramene" id="XM_028342648.1">
    <property type="protein sequence ID" value="XP_028198449.1"/>
    <property type="gene ID" value="LOC114383058"/>
</dbReference>
<evidence type="ECO:0000256" key="7">
    <source>
        <dbReference type="ARBA" id="ARBA00022723"/>
    </source>
</evidence>
<keyword evidence="10 21" id="KW-0418">Kinase</keyword>
<organism evidence="21 22">
    <name type="scientific">Glycine soja</name>
    <name type="common">Wild soybean</name>
    <dbReference type="NCBI Taxonomy" id="3848"/>
    <lineage>
        <taxon>Eukaryota</taxon>
        <taxon>Viridiplantae</taxon>
        <taxon>Streptophyta</taxon>
        <taxon>Embryophyta</taxon>
        <taxon>Tracheophyta</taxon>
        <taxon>Spermatophyta</taxon>
        <taxon>Magnoliopsida</taxon>
        <taxon>eudicotyledons</taxon>
        <taxon>Gunneridae</taxon>
        <taxon>Pentapetalae</taxon>
        <taxon>rosids</taxon>
        <taxon>fabids</taxon>
        <taxon>Fabales</taxon>
        <taxon>Fabaceae</taxon>
        <taxon>Papilionoideae</taxon>
        <taxon>50 kb inversion clade</taxon>
        <taxon>NPAAA clade</taxon>
        <taxon>indigoferoid/millettioid clade</taxon>
        <taxon>Phaseoleae</taxon>
        <taxon>Glycine</taxon>
        <taxon>Glycine subgen. Soja</taxon>
    </lineage>
</organism>
<keyword evidence="4" id="KW-0597">Phosphoprotein</keyword>
<dbReference type="GO" id="GO:0005524">
    <property type="term" value="F:ATP binding"/>
    <property type="evidence" value="ECO:0007669"/>
    <property type="project" value="UniProtKB-UniRule"/>
</dbReference>
<accession>A0A445H9K9</accession>
<keyword evidence="5" id="KW-0808">Transferase</keyword>
<evidence type="ECO:0000256" key="16">
    <source>
        <dbReference type="ARBA" id="ARBA00048679"/>
    </source>
</evidence>
<keyword evidence="8" id="KW-0677">Repeat</keyword>
<dbReference type="EMBL" id="QZWG01000014">
    <property type="protein sequence ID" value="RZB70273.1"/>
    <property type="molecule type" value="Genomic_DNA"/>
</dbReference>
<keyword evidence="12 17" id="KW-0067">ATP-binding</keyword>
<dbReference type="Pfam" id="PF00069">
    <property type="entry name" value="Pkinase"/>
    <property type="match status" value="1"/>
</dbReference>
<gene>
    <name evidence="21" type="ORF">D0Y65_039501</name>
</gene>
<dbReference type="SUPFAM" id="SSF47473">
    <property type="entry name" value="EF-hand"/>
    <property type="match status" value="1"/>
</dbReference>
<name>A0A445H9K9_GLYSO</name>
<dbReference type="SMR" id="A0A445H9K9"/>
<evidence type="ECO:0000256" key="18">
    <source>
        <dbReference type="SAM" id="MobiDB-lite"/>
    </source>
</evidence>
<evidence type="ECO:0000256" key="2">
    <source>
        <dbReference type="ARBA" id="ARBA00012513"/>
    </source>
</evidence>
<evidence type="ECO:0000256" key="5">
    <source>
        <dbReference type="ARBA" id="ARBA00022679"/>
    </source>
</evidence>
<keyword evidence="7" id="KW-0479">Metal-binding</keyword>
<evidence type="ECO:0000256" key="10">
    <source>
        <dbReference type="ARBA" id="ARBA00022777"/>
    </source>
</evidence>
<keyword evidence="6" id="KW-0519">Myristate</keyword>
<comment type="similarity">
    <text evidence="14">Belongs to the protein kinase superfamily. Ser/Thr protein kinase family. CDPK subfamily.</text>
</comment>
<evidence type="ECO:0000256" key="12">
    <source>
        <dbReference type="ARBA" id="ARBA00022840"/>
    </source>
</evidence>
<reference evidence="21 22" key="1">
    <citation type="submission" date="2018-09" db="EMBL/GenBank/DDBJ databases">
        <title>A high-quality reference genome of wild soybean provides a powerful tool to mine soybean genomes.</title>
        <authorList>
            <person name="Xie M."/>
            <person name="Chung C.Y.L."/>
            <person name="Li M.-W."/>
            <person name="Wong F.-L."/>
            <person name="Chan T.-F."/>
            <person name="Lam H.-M."/>
        </authorList>
    </citation>
    <scope>NUCLEOTIDE SEQUENCE [LARGE SCALE GENOMIC DNA]</scope>
    <source>
        <strain evidence="22">cv. W05</strain>
        <tissue evidence="21">Hypocotyl of etiolated seedlings</tissue>
    </source>
</reference>
<dbReference type="FunFam" id="1.10.238.10:FF:000015">
    <property type="entry name" value="Calcium-dependent protein kinase 1"/>
    <property type="match status" value="1"/>
</dbReference>
<dbReference type="EC" id="2.7.11.1" evidence="2"/>
<feature type="domain" description="EF-hand" evidence="20">
    <location>
        <begin position="484"/>
        <end position="518"/>
    </location>
</feature>
<feature type="region of interest" description="Disordered" evidence="18">
    <location>
        <begin position="22"/>
        <end position="59"/>
    </location>
</feature>
<evidence type="ECO:0000313" key="21">
    <source>
        <dbReference type="EMBL" id="RZB70273.1"/>
    </source>
</evidence>
<evidence type="ECO:0000256" key="8">
    <source>
        <dbReference type="ARBA" id="ARBA00022737"/>
    </source>
</evidence>
<dbReference type="InterPro" id="IPR018247">
    <property type="entry name" value="EF_Hand_1_Ca_BS"/>
</dbReference>
<evidence type="ECO:0000256" key="6">
    <source>
        <dbReference type="ARBA" id="ARBA00022707"/>
    </source>
</evidence>
<comment type="similarity">
    <text evidence="1">Belongs to the protein kinase superfamily. CAMK Ser/Thr protein kinase family. CaMK subfamily.</text>
</comment>
<feature type="domain" description="EF-hand" evidence="20">
    <location>
        <begin position="376"/>
        <end position="411"/>
    </location>
</feature>
<evidence type="ECO:0000259" key="20">
    <source>
        <dbReference type="PROSITE" id="PS50222"/>
    </source>
</evidence>
<feature type="domain" description="Protein kinase" evidence="19">
    <location>
        <begin position="75"/>
        <end position="333"/>
    </location>
</feature>
<dbReference type="InterPro" id="IPR011992">
    <property type="entry name" value="EF-hand-dom_pair"/>
</dbReference>
<keyword evidence="22" id="KW-1185">Reference proteome</keyword>
<comment type="catalytic activity">
    <reaction evidence="16">
        <text>L-seryl-[protein] + ATP = O-phospho-L-seryl-[protein] + ADP + H(+)</text>
        <dbReference type="Rhea" id="RHEA:17989"/>
        <dbReference type="Rhea" id="RHEA-COMP:9863"/>
        <dbReference type="Rhea" id="RHEA-COMP:11604"/>
        <dbReference type="ChEBI" id="CHEBI:15378"/>
        <dbReference type="ChEBI" id="CHEBI:29999"/>
        <dbReference type="ChEBI" id="CHEBI:30616"/>
        <dbReference type="ChEBI" id="CHEBI:83421"/>
        <dbReference type="ChEBI" id="CHEBI:456216"/>
        <dbReference type="EC" id="2.7.11.1"/>
    </reaction>
</comment>
<sequence length="526" mass="59353">MGLGMFKALFCCSKPHEIDIADSWDSSPDHTPKQHSKPKPKPNAAPTHSNNKQTTTSTQIGAILGKPYVNIHQMYEMKKELGSGQSGVTYLCVEKTTKREYACKSISRSKLLSTQEIEDVRREVMILQHLSGQPNIVEFRGAYEDKQNVHLVMELCSGGELFDRIIAKGNYSEREAATVMRQIVNVVHVCHFMGVMHRDLKPENFLLATNHPDAAVKATDFGLSIFIEEGIVYREIVGSAYYVAPEVLKRNYGKEIDVWSAGIILYILLSGVPPFWGENERSIFEAILGGKLDLESAPWPSISAAAKDLIRKMLNNDPKKRITAAEALEHPWMKEGGEASDKPLDNAVLTRMKQFRAMNKMKKLALKVIAENLSEEEIKGLKQMFNNMDTDRSGTITFEELKSGLTKLGSKLSESEIKQLMDAADVDKSGTIDYQEFITATINRHKLEKEENLFKAFQYFDKDSSGYITRDELRQALTEYQMGDEATIDEVIDDVDTDNDGKINYQEFVAMMRKGILDIDEKEKPQ</sequence>
<evidence type="ECO:0000256" key="1">
    <source>
        <dbReference type="ARBA" id="ARBA00005354"/>
    </source>
</evidence>
<dbReference type="InterPro" id="IPR000719">
    <property type="entry name" value="Prot_kinase_dom"/>
</dbReference>
<dbReference type="SUPFAM" id="SSF56112">
    <property type="entry name" value="Protein kinase-like (PK-like)"/>
    <property type="match status" value="1"/>
</dbReference>
<proteinExistence type="inferred from homology"/>
<evidence type="ECO:0000256" key="14">
    <source>
        <dbReference type="ARBA" id="ARBA00024334"/>
    </source>
</evidence>
<dbReference type="FunFam" id="3.30.200.20:FF:000004">
    <property type="entry name" value="Calcium-dependent protein kinase 1"/>
    <property type="match status" value="1"/>
</dbReference>
<dbReference type="CDD" id="cd05117">
    <property type="entry name" value="STKc_CAMK"/>
    <property type="match status" value="1"/>
</dbReference>
<evidence type="ECO:0000256" key="11">
    <source>
        <dbReference type="ARBA" id="ARBA00022837"/>
    </source>
</evidence>
<dbReference type="Gene3D" id="1.10.510.10">
    <property type="entry name" value="Transferase(Phosphotransferase) domain 1"/>
    <property type="match status" value="1"/>
</dbReference>
<dbReference type="Gene3D" id="1.10.238.10">
    <property type="entry name" value="EF-hand"/>
    <property type="match status" value="1"/>
</dbReference>
<keyword evidence="13" id="KW-0449">Lipoprotein</keyword>
<keyword evidence="11" id="KW-0106">Calcium</keyword>
<evidence type="ECO:0000256" key="13">
    <source>
        <dbReference type="ARBA" id="ARBA00023288"/>
    </source>
</evidence>
<comment type="caution">
    <text evidence="21">The sequence shown here is derived from an EMBL/GenBank/DDBJ whole genome shotgun (WGS) entry which is preliminary data.</text>
</comment>
<dbReference type="InterPro" id="IPR008271">
    <property type="entry name" value="Ser/Thr_kinase_AS"/>
</dbReference>
<evidence type="ECO:0000256" key="3">
    <source>
        <dbReference type="ARBA" id="ARBA00022527"/>
    </source>
</evidence>
<dbReference type="PROSITE" id="PS50222">
    <property type="entry name" value="EF_HAND_2"/>
    <property type="match status" value="4"/>
</dbReference>
<evidence type="ECO:0000256" key="9">
    <source>
        <dbReference type="ARBA" id="ARBA00022741"/>
    </source>
</evidence>
<dbReference type="SMART" id="SM00220">
    <property type="entry name" value="S_TKc"/>
    <property type="match status" value="1"/>
</dbReference>
<protein>
    <recommendedName>
        <fullName evidence="2">non-specific serine/threonine protein kinase</fullName>
        <ecNumber evidence="2">2.7.11.1</ecNumber>
    </recommendedName>
</protein>